<evidence type="ECO:0000313" key="2">
    <source>
        <dbReference type="Proteomes" id="UP000020938"/>
    </source>
</evidence>
<protein>
    <submittedName>
        <fullName evidence="1">Uncharacterized protein</fullName>
    </submittedName>
</protein>
<reference evidence="1 2" key="1">
    <citation type="submission" date="2014-02" db="EMBL/GenBank/DDBJ databases">
        <authorList>
            <person name="Sears C."/>
            <person name="Carroll K."/>
            <person name="Sack B.R."/>
            <person name="Qadri F."/>
            <person name="Myers L.L."/>
            <person name="Chung G.-T."/>
            <person name="Escheverria P."/>
            <person name="Fraser C.M."/>
            <person name="Sadzewicz L."/>
            <person name="Shefchek K.A."/>
            <person name="Tallon L."/>
            <person name="Das S.P."/>
            <person name="Daugherty S."/>
            <person name="Mongodin E.F."/>
        </authorList>
    </citation>
    <scope>NUCLEOTIDE SEQUENCE [LARGE SCALE GENOMIC DNA]</scope>
    <source>
        <strain evidence="1 2">3976T8</strain>
    </source>
</reference>
<organism evidence="1 2">
    <name type="scientific">Bacteroides fragilis str. 3976T8</name>
    <dbReference type="NCBI Taxonomy" id="1339314"/>
    <lineage>
        <taxon>Bacteria</taxon>
        <taxon>Pseudomonadati</taxon>
        <taxon>Bacteroidota</taxon>
        <taxon>Bacteroidia</taxon>
        <taxon>Bacteroidales</taxon>
        <taxon>Bacteroidaceae</taxon>
        <taxon>Bacteroides</taxon>
    </lineage>
</organism>
<dbReference type="Proteomes" id="UP000020938">
    <property type="component" value="Unassembled WGS sequence"/>
</dbReference>
<dbReference type="AlphaFoldDB" id="A0A016E2P7"/>
<comment type="caution">
    <text evidence="1">The sequence shown here is derived from an EMBL/GenBank/DDBJ whole genome shotgun (WGS) entry which is preliminary data.</text>
</comment>
<accession>A0A016E2P7</accession>
<name>A0A016E2P7_BACFG</name>
<proteinExistence type="predicted"/>
<gene>
    <name evidence="1" type="ORF">M123_4209</name>
</gene>
<dbReference type="EMBL" id="JGDS01000067">
    <property type="protein sequence ID" value="EXZ71451.1"/>
    <property type="molecule type" value="Genomic_DNA"/>
</dbReference>
<evidence type="ECO:0000313" key="1">
    <source>
        <dbReference type="EMBL" id="EXZ71451.1"/>
    </source>
</evidence>
<sequence>MLVASVIPPIPLPWAKAPTVASSMKAAEKNLFFMCRKF</sequence>